<evidence type="ECO:0000313" key="1">
    <source>
        <dbReference type="EMBL" id="KAG0433583.1"/>
    </source>
</evidence>
<name>A0AC60QH65_IXOPE</name>
<dbReference type="Proteomes" id="UP000805193">
    <property type="component" value="Unassembled WGS sequence"/>
</dbReference>
<comment type="caution">
    <text evidence="1">The sequence shown here is derived from an EMBL/GenBank/DDBJ whole genome shotgun (WGS) entry which is preliminary data.</text>
</comment>
<sequence>MNAAEIPPSRSAEADYQTRGAIWGRRNEPGSQFALTNIQHTRSTRKHASFRSRRIGGDDPSRPAPAKHAFYTGELVGKNRSLLLSSPESLCPSPSVSGIA</sequence>
<keyword evidence="2" id="KW-1185">Reference proteome</keyword>
<reference evidence="1 2" key="1">
    <citation type="journal article" date="2020" name="Cell">
        <title>Large-Scale Comparative Analyses of Tick Genomes Elucidate Their Genetic Diversity and Vector Capacities.</title>
        <authorList>
            <consortium name="Tick Genome and Microbiome Consortium (TIGMIC)"/>
            <person name="Jia N."/>
            <person name="Wang J."/>
            <person name="Shi W."/>
            <person name="Du L."/>
            <person name="Sun Y."/>
            <person name="Zhan W."/>
            <person name="Jiang J.F."/>
            <person name="Wang Q."/>
            <person name="Zhang B."/>
            <person name="Ji P."/>
            <person name="Bell-Sakyi L."/>
            <person name="Cui X.M."/>
            <person name="Yuan T.T."/>
            <person name="Jiang B.G."/>
            <person name="Yang W.F."/>
            <person name="Lam T.T."/>
            <person name="Chang Q.C."/>
            <person name="Ding S.J."/>
            <person name="Wang X.J."/>
            <person name="Zhu J.G."/>
            <person name="Ruan X.D."/>
            <person name="Zhao L."/>
            <person name="Wei J.T."/>
            <person name="Ye R.Z."/>
            <person name="Que T.C."/>
            <person name="Du C.H."/>
            <person name="Zhou Y.H."/>
            <person name="Cheng J.X."/>
            <person name="Dai P.F."/>
            <person name="Guo W.B."/>
            <person name="Han X.H."/>
            <person name="Huang E.J."/>
            <person name="Li L.F."/>
            <person name="Wei W."/>
            <person name="Gao Y.C."/>
            <person name="Liu J.Z."/>
            <person name="Shao H.Z."/>
            <person name="Wang X."/>
            <person name="Wang C.C."/>
            <person name="Yang T.C."/>
            <person name="Huo Q.B."/>
            <person name="Li W."/>
            <person name="Chen H.Y."/>
            <person name="Chen S.E."/>
            <person name="Zhou L.G."/>
            <person name="Ni X.B."/>
            <person name="Tian J.H."/>
            <person name="Sheng Y."/>
            <person name="Liu T."/>
            <person name="Pan Y.S."/>
            <person name="Xia L.Y."/>
            <person name="Li J."/>
            <person name="Zhao F."/>
            <person name="Cao W.C."/>
        </authorList>
    </citation>
    <scope>NUCLEOTIDE SEQUENCE [LARGE SCALE GENOMIC DNA]</scope>
    <source>
        <strain evidence="1">Iper-2018</strain>
    </source>
</reference>
<accession>A0AC60QH65</accession>
<organism evidence="1 2">
    <name type="scientific">Ixodes persulcatus</name>
    <name type="common">Taiga tick</name>
    <dbReference type="NCBI Taxonomy" id="34615"/>
    <lineage>
        <taxon>Eukaryota</taxon>
        <taxon>Metazoa</taxon>
        <taxon>Ecdysozoa</taxon>
        <taxon>Arthropoda</taxon>
        <taxon>Chelicerata</taxon>
        <taxon>Arachnida</taxon>
        <taxon>Acari</taxon>
        <taxon>Parasitiformes</taxon>
        <taxon>Ixodida</taxon>
        <taxon>Ixodoidea</taxon>
        <taxon>Ixodidae</taxon>
        <taxon>Ixodinae</taxon>
        <taxon>Ixodes</taxon>
    </lineage>
</organism>
<dbReference type="EMBL" id="JABSTQ010009045">
    <property type="protein sequence ID" value="KAG0433583.1"/>
    <property type="molecule type" value="Genomic_DNA"/>
</dbReference>
<evidence type="ECO:0000313" key="2">
    <source>
        <dbReference type="Proteomes" id="UP000805193"/>
    </source>
</evidence>
<protein>
    <submittedName>
        <fullName evidence="1">Uncharacterized protein</fullName>
    </submittedName>
</protein>
<proteinExistence type="predicted"/>
<gene>
    <name evidence="1" type="ORF">HPB47_019766</name>
</gene>